<dbReference type="PANTHER" id="PTHR30273">
    <property type="entry name" value="PERIPLASMIC SIGNAL SENSOR AND SIGMA FACTOR ACTIVATOR FECR-RELATED"/>
    <property type="match status" value="1"/>
</dbReference>
<gene>
    <name evidence="3" type="ORF">HF209_04400</name>
    <name evidence="4" type="ORF">HF257_05835</name>
</gene>
<dbReference type="GO" id="GO:0016989">
    <property type="term" value="F:sigma factor antagonist activity"/>
    <property type="evidence" value="ECO:0007669"/>
    <property type="project" value="TreeGrafter"/>
</dbReference>
<dbReference type="InterPro" id="IPR006860">
    <property type="entry name" value="FecR"/>
</dbReference>
<dbReference type="AlphaFoldDB" id="A0A7X1AJI3"/>
<dbReference type="Gene3D" id="2.60.120.1440">
    <property type="match status" value="1"/>
</dbReference>
<accession>A0A7X1AJI3</accession>
<dbReference type="Pfam" id="PF04773">
    <property type="entry name" value="FecR"/>
    <property type="match status" value="1"/>
</dbReference>
<sequence length="315" mass="35175">MKPSLDLKTLEAAATWYVQLNDGEADEARTQVWQAWLQACPQHAAAWGRVEALQQQWARMPQQAALSGLGAAQKQRREVLKILSMLMAVGACSWLAVEQVPYRALMAEQRTGTRERRSLRLDDGTQLELNADTSLDIHFDANQRLIRLYQGEIRVQTAKDPALRPFIITTGDGSIKALGTQFSVRQFDDHTQVGVLESAVEIRPRRQSGHVLRLESGQQVAFDRDAIQNPSALPAGSTAWVHGMLSVDDWRLGDFITELSRYRPGVLRCDPAVQGLSISGAFRIDDTDTVLENLGKSLPVKVRYVTRYWATIEPA</sequence>
<name>A0A7X1AJI3_9PSED</name>
<comment type="caution">
    <text evidence="4">The sequence shown here is derived from an EMBL/GenBank/DDBJ whole genome shotgun (WGS) entry which is preliminary data.</text>
</comment>
<organism evidence="4 5">
    <name type="scientific">Pseudomonas cremoris</name>
    <dbReference type="NCBI Taxonomy" id="2724178"/>
    <lineage>
        <taxon>Bacteria</taxon>
        <taxon>Pseudomonadati</taxon>
        <taxon>Pseudomonadota</taxon>
        <taxon>Gammaproteobacteria</taxon>
        <taxon>Pseudomonadales</taxon>
        <taxon>Pseudomonadaceae</taxon>
        <taxon>Pseudomonas</taxon>
    </lineage>
</organism>
<dbReference type="EMBL" id="JAAXCZ010000002">
    <property type="protein sequence ID" value="MBC2380173.1"/>
    <property type="molecule type" value="Genomic_DNA"/>
</dbReference>
<dbReference type="EMBL" id="JAAXCY010000002">
    <property type="protein sequence ID" value="MBC2405515.1"/>
    <property type="molecule type" value="Genomic_DNA"/>
</dbReference>
<reference evidence="5 6" key="1">
    <citation type="submission" date="2020-04" db="EMBL/GenBank/DDBJ databases">
        <title>Pseudomonas crami sp. nov., a novel proteolytic bacterial species isolated from cream.</title>
        <authorList>
            <person name="Hofmann K."/>
            <person name="Woller A."/>
            <person name="Huptas C."/>
            <person name="Wenning M."/>
            <person name="Scherer S."/>
            <person name="Doll E.V."/>
        </authorList>
    </citation>
    <scope>NUCLEOTIDE SEQUENCE [LARGE SCALE GENOMIC DNA]</scope>
    <source>
        <strain evidence="3 6">WS 5096</strain>
        <strain evidence="4 5">WS 5106</strain>
    </source>
</reference>
<dbReference type="InterPro" id="IPR032623">
    <property type="entry name" value="FecR_N"/>
</dbReference>
<protein>
    <submittedName>
        <fullName evidence="4">DUF4880 domain-containing protein</fullName>
    </submittedName>
</protein>
<dbReference type="Proteomes" id="UP000520513">
    <property type="component" value="Unassembled WGS sequence"/>
</dbReference>
<keyword evidence="6" id="KW-1185">Reference proteome</keyword>
<evidence type="ECO:0000259" key="1">
    <source>
        <dbReference type="Pfam" id="PF04773"/>
    </source>
</evidence>
<evidence type="ECO:0000259" key="2">
    <source>
        <dbReference type="Pfam" id="PF16220"/>
    </source>
</evidence>
<dbReference type="Proteomes" id="UP000534677">
    <property type="component" value="Unassembled WGS sequence"/>
</dbReference>
<dbReference type="PANTHER" id="PTHR30273:SF2">
    <property type="entry name" value="PROTEIN FECR"/>
    <property type="match status" value="1"/>
</dbReference>
<dbReference type="RefSeq" id="WP_185704662.1">
    <property type="nucleotide sequence ID" value="NZ_JAAXCY010000002.1"/>
</dbReference>
<feature type="domain" description="FecR N-terminal" evidence="2">
    <location>
        <begin position="11"/>
        <end position="53"/>
    </location>
</feature>
<dbReference type="Pfam" id="PF16220">
    <property type="entry name" value="DUF4880"/>
    <property type="match status" value="1"/>
</dbReference>
<feature type="domain" description="FecR protein" evidence="1">
    <location>
        <begin position="110"/>
        <end position="201"/>
    </location>
</feature>
<dbReference type="InterPro" id="IPR012373">
    <property type="entry name" value="Ferrdict_sens_TM"/>
</dbReference>
<evidence type="ECO:0000313" key="3">
    <source>
        <dbReference type="EMBL" id="MBC2380173.1"/>
    </source>
</evidence>
<dbReference type="PIRSF" id="PIRSF018266">
    <property type="entry name" value="FecR"/>
    <property type="match status" value="1"/>
</dbReference>
<evidence type="ECO:0000313" key="4">
    <source>
        <dbReference type="EMBL" id="MBC2405515.1"/>
    </source>
</evidence>
<proteinExistence type="predicted"/>
<evidence type="ECO:0000313" key="6">
    <source>
        <dbReference type="Proteomes" id="UP000534677"/>
    </source>
</evidence>
<evidence type="ECO:0000313" key="5">
    <source>
        <dbReference type="Proteomes" id="UP000520513"/>
    </source>
</evidence>